<dbReference type="EMBL" id="MN739381">
    <property type="protein sequence ID" value="QHT01820.1"/>
    <property type="molecule type" value="Genomic_DNA"/>
</dbReference>
<sequence length="121" mass="13480">MSSTTITQRVELLEKQVALLLKSDAPVEAAPDTKKKVKATKKEVVVSDEEKPKKKRTSGYLVYSAHMRDSVKTKLTSDGAKLKNQDIMTELGAMWKALSEDERTVWNDKAKGSDVEPDLSE</sequence>
<dbReference type="SUPFAM" id="SSF47095">
    <property type="entry name" value="HMG-box"/>
    <property type="match status" value="1"/>
</dbReference>
<evidence type="ECO:0000259" key="1">
    <source>
        <dbReference type="PROSITE" id="PS50118"/>
    </source>
</evidence>
<organism evidence="2">
    <name type="scientific">viral metagenome</name>
    <dbReference type="NCBI Taxonomy" id="1070528"/>
    <lineage>
        <taxon>unclassified sequences</taxon>
        <taxon>metagenomes</taxon>
        <taxon>organismal metagenomes</taxon>
    </lineage>
</organism>
<accession>A0A6C0CDA7</accession>
<evidence type="ECO:0000313" key="2">
    <source>
        <dbReference type="EMBL" id="QHT01820.1"/>
    </source>
</evidence>
<dbReference type="SMART" id="SM00398">
    <property type="entry name" value="HMG"/>
    <property type="match status" value="1"/>
</dbReference>
<dbReference type="InterPro" id="IPR036910">
    <property type="entry name" value="HMG_box_dom_sf"/>
</dbReference>
<dbReference type="AlphaFoldDB" id="A0A6C0CDA7"/>
<dbReference type="Pfam" id="PF00505">
    <property type="entry name" value="HMG_box"/>
    <property type="match status" value="1"/>
</dbReference>
<dbReference type="PROSITE" id="PS50118">
    <property type="entry name" value="HMG_BOX_2"/>
    <property type="match status" value="1"/>
</dbReference>
<dbReference type="InterPro" id="IPR009071">
    <property type="entry name" value="HMG_box_dom"/>
</dbReference>
<dbReference type="CDD" id="cd00084">
    <property type="entry name" value="HMG-box_SF"/>
    <property type="match status" value="1"/>
</dbReference>
<dbReference type="InterPro" id="IPR042477">
    <property type="entry name" value="HMGXB4"/>
</dbReference>
<reference evidence="2" key="1">
    <citation type="journal article" date="2020" name="Nature">
        <title>Giant virus diversity and host interactions through global metagenomics.</title>
        <authorList>
            <person name="Schulz F."/>
            <person name="Roux S."/>
            <person name="Paez-Espino D."/>
            <person name="Jungbluth S."/>
            <person name="Walsh D.A."/>
            <person name="Denef V.J."/>
            <person name="McMahon K.D."/>
            <person name="Konstantinidis K.T."/>
            <person name="Eloe-Fadrosh E.A."/>
            <person name="Kyrpides N.C."/>
            <person name="Woyke T."/>
        </authorList>
    </citation>
    <scope>NUCLEOTIDE SEQUENCE</scope>
    <source>
        <strain evidence="2">GVMAG-M-3300020523-10</strain>
    </source>
</reference>
<protein>
    <recommendedName>
        <fullName evidence="1">HMG box domain-containing protein</fullName>
    </recommendedName>
</protein>
<dbReference type="PANTHER" id="PTHR46584:SF1">
    <property type="entry name" value="HMG DOMAIN-CONTAINING PROTEIN 4"/>
    <property type="match status" value="1"/>
</dbReference>
<dbReference type="PANTHER" id="PTHR46584">
    <property type="entry name" value="HMG DOMAIN-CONTAINING PROTEIN 4"/>
    <property type="match status" value="1"/>
</dbReference>
<dbReference type="Gene3D" id="1.10.30.10">
    <property type="entry name" value="High mobility group box domain"/>
    <property type="match status" value="1"/>
</dbReference>
<proteinExistence type="predicted"/>
<feature type="domain" description="HMG box" evidence="1">
    <location>
        <begin position="53"/>
        <end position="111"/>
    </location>
</feature>
<name>A0A6C0CDA7_9ZZZZ</name>